<dbReference type="InterPro" id="IPR003280">
    <property type="entry name" value="2pore_dom_K_chnl"/>
</dbReference>
<feature type="transmembrane region" description="Helical" evidence="9">
    <location>
        <begin position="76"/>
        <end position="99"/>
    </location>
</feature>
<dbReference type="GO" id="GO:0005886">
    <property type="term" value="C:plasma membrane"/>
    <property type="evidence" value="ECO:0007669"/>
    <property type="project" value="TreeGrafter"/>
</dbReference>
<dbReference type="GO" id="GO:0015271">
    <property type="term" value="F:outward rectifier potassium channel activity"/>
    <property type="evidence" value="ECO:0007669"/>
    <property type="project" value="TreeGrafter"/>
</dbReference>
<dbReference type="Pfam" id="PF07885">
    <property type="entry name" value="Ion_trans_2"/>
    <property type="match status" value="1"/>
</dbReference>
<keyword evidence="2" id="KW-0813">Transport</keyword>
<evidence type="ECO:0000256" key="2">
    <source>
        <dbReference type="ARBA" id="ARBA00022448"/>
    </source>
</evidence>
<feature type="domain" description="Potassium channel" evidence="10">
    <location>
        <begin position="172"/>
        <end position="223"/>
    </location>
</feature>
<organism evidence="11 12">
    <name type="scientific">Meloidogyne graminicola</name>
    <dbReference type="NCBI Taxonomy" id="189291"/>
    <lineage>
        <taxon>Eukaryota</taxon>
        <taxon>Metazoa</taxon>
        <taxon>Ecdysozoa</taxon>
        <taxon>Nematoda</taxon>
        <taxon>Chromadorea</taxon>
        <taxon>Rhabditida</taxon>
        <taxon>Tylenchina</taxon>
        <taxon>Tylenchomorpha</taxon>
        <taxon>Tylenchoidea</taxon>
        <taxon>Meloidogynidae</taxon>
        <taxon>Meloidogyninae</taxon>
        <taxon>Meloidogyne</taxon>
    </lineage>
</organism>
<feature type="coiled-coil region" evidence="8">
    <location>
        <begin position="335"/>
        <end position="363"/>
    </location>
</feature>
<keyword evidence="3 9" id="KW-0812">Transmembrane</keyword>
<feature type="transmembrane region" description="Helical" evidence="9">
    <location>
        <begin position="250"/>
        <end position="276"/>
    </location>
</feature>
<keyword evidence="7" id="KW-0407">Ion channel</keyword>
<dbReference type="InterPro" id="IPR013099">
    <property type="entry name" value="K_chnl_dom"/>
</dbReference>
<dbReference type="PANTHER" id="PTHR11003:SF291">
    <property type="entry name" value="IP11374P"/>
    <property type="match status" value="1"/>
</dbReference>
<dbReference type="EMBL" id="JABEBT010000001">
    <property type="protein sequence ID" value="KAF7640211.1"/>
    <property type="molecule type" value="Genomic_DNA"/>
</dbReference>
<gene>
    <name evidence="11" type="ORF">Mgra_00000039</name>
</gene>
<evidence type="ECO:0000256" key="6">
    <source>
        <dbReference type="ARBA" id="ARBA00023136"/>
    </source>
</evidence>
<dbReference type="GO" id="GO:0022841">
    <property type="term" value="F:potassium ion leak channel activity"/>
    <property type="evidence" value="ECO:0007669"/>
    <property type="project" value="TreeGrafter"/>
</dbReference>
<dbReference type="PANTHER" id="PTHR11003">
    <property type="entry name" value="POTASSIUM CHANNEL, SUBFAMILY K"/>
    <property type="match status" value="1"/>
</dbReference>
<dbReference type="SUPFAM" id="SSF81324">
    <property type="entry name" value="Voltage-gated potassium channels"/>
    <property type="match status" value="1"/>
</dbReference>
<evidence type="ECO:0000259" key="10">
    <source>
        <dbReference type="Pfam" id="PF07885"/>
    </source>
</evidence>
<evidence type="ECO:0000256" key="1">
    <source>
        <dbReference type="ARBA" id="ARBA00004141"/>
    </source>
</evidence>
<comment type="subcellular location">
    <subcellularLocation>
        <location evidence="1">Membrane</location>
        <topology evidence="1">Multi-pass membrane protein</topology>
    </subcellularLocation>
</comment>
<keyword evidence="5" id="KW-0406">Ion transport</keyword>
<evidence type="ECO:0000313" key="11">
    <source>
        <dbReference type="EMBL" id="KAF7640211.1"/>
    </source>
</evidence>
<accession>A0A8T0A288</accession>
<keyword evidence="4 9" id="KW-1133">Transmembrane helix</keyword>
<evidence type="ECO:0000256" key="7">
    <source>
        <dbReference type="ARBA" id="ARBA00023303"/>
    </source>
</evidence>
<sequence>MYIYNICIVFGFKGKEEKREEKYFLIKNRRNPLIIWPTIKWLRGRQLIENLRKVNLIKKPKIPKISNKTKKQINNFGPLFLLISLFVYLLFGASAFLFLEHTNHEQIVRSFFFNLIINRNKYSKQISSTIFNGTKNMLIIVDYDSSERIQKEINNLLSNYEKQLEIKMPDLNEWTLENSLTYCWGLITTIGHGHRSPKTKGGQIFALFYCLLGVPFFVFTLIIISYRLLNLFNYIIQLLNKYNKLINLNIINYHLIVCIIYFIWLIIFSLILYLFVIPESFWRSLYTCILSSLTIQTADYNLLNEKQKLIILINSTISLLISCICIIITINGNLKNNFKQKNKNKIEEKLEEEENEIKNEIKFNIIIDENVLNISILLIQKK</sequence>
<protein>
    <recommendedName>
        <fullName evidence="10">Potassium channel domain-containing protein</fullName>
    </recommendedName>
</protein>
<evidence type="ECO:0000313" key="12">
    <source>
        <dbReference type="Proteomes" id="UP000605970"/>
    </source>
</evidence>
<dbReference type="Gene3D" id="1.10.287.70">
    <property type="match status" value="1"/>
</dbReference>
<dbReference type="GO" id="GO:0030322">
    <property type="term" value="P:stabilization of membrane potential"/>
    <property type="evidence" value="ECO:0007669"/>
    <property type="project" value="TreeGrafter"/>
</dbReference>
<dbReference type="OrthoDB" id="5817652at2759"/>
<proteinExistence type="predicted"/>
<name>A0A8T0A288_9BILA</name>
<reference evidence="11" key="1">
    <citation type="journal article" date="2020" name="Ecol. Evol.">
        <title>Genome structure and content of the rice root-knot nematode (Meloidogyne graminicola).</title>
        <authorList>
            <person name="Phan N.T."/>
            <person name="Danchin E.G.J."/>
            <person name="Klopp C."/>
            <person name="Perfus-Barbeoch L."/>
            <person name="Kozlowski D.K."/>
            <person name="Koutsovoulos G.D."/>
            <person name="Lopez-Roques C."/>
            <person name="Bouchez O."/>
            <person name="Zahm M."/>
            <person name="Besnard G."/>
            <person name="Bellafiore S."/>
        </authorList>
    </citation>
    <scope>NUCLEOTIDE SEQUENCE</scope>
    <source>
        <strain evidence="11">VN-18</strain>
    </source>
</reference>
<evidence type="ECO:0000256" key="3">
    <source>
        <dbReference type="ARBA" id="ARBA00022692"/>
    </source>
</evidence>
<evidence type="ECO:0000256" key="9">
    <source>
        <dbReference type="SAM" id="Phobius"/>
    </source>
</evidence>
<keyword evidence="12" id="KW-1185">Reference proteome</keyword>
<dbReference type="AlphaFoldDB" id="A0A8T0A288"/>
<evidence type="ECO:0000256" key="5">
    <source>
        <dbReference type="ARBA" id="ARBA00023065"/>
    </source>
</evidence>
<evidence type="ECO:0000256" key="8">
    <source>
        <dbReference type="SAM" id="Coils"/>
    </source>
</evidence>
<keyword evidence="6 9" id="KW-0472">Membrane</keyword>
<keyword evidence="8" id="KW-0175">Coiled coil</keyword>
<evidence type="ECO:0000256" key="4">
    <source>
        <dbReference type="ARBA" id="ARBA00022989"/>
    </source>
</evidence>
<dbReference type="Proteomes" id="UP000605970">
    <property type="component" value="Unassembled WGS sequence"/>
</dbReference>
<feature type="transmembrane region" description="Helical" evidence="9">
    <location>
        <begin position="309"/>
        <end position="334"/>
    </location>
</feature>
<feature type="transmembrane region" description="Helical" evidence="9">
    <location>
        <begin position="204"/>
        <end position="229"/>
    </location>
</feature>
<comment type="caution">
    <text evidence="11">The sequence shown here is derived from an EMBL/GenBank/DDBJ whole genome shotgun (WGS) entry which is preliminary data.</text>
</comment>